<organism evidence="4 5">
    <name type="scientific">Tistrella mobilis</name>
    <dbReference type="NCBI Taxonomy" id="171437"/>
    <lineage>
        <taxon>Bacteria</taxon>
        <taxon>Pseudomonadati</taxon>
        <taxon>Pseudomonadota</taxon>
        <taxon>Alphaproteobacteria</taxon>
        <taxon>Geminicoccales</taxon>
        <taxon>Geminicoccaceae</taxon>
        <taxon>Tistrella</taxon>
    </lineage>
</organism>
<dbReference type="GeneID" id="97242117"/>
<dbReference type="InterPro" id="IPR009057">
    <property type="entry name" value="Homeodomain-like_sf"/>
</dbReference>
<name>A0A162K6X5_9PROT</name>
<feature type="domain" description="HTH tetR-type" evidence="3">
    <location>
        <begin position="1"/>
        <end position="61"/>
    </location>
</feature>
<dbReference type="GO" id="GO:0003700">
    <property type="term" value="F:DNA-binding transcription factor activity"/>
    <property type="evidence" value="ECO:0007669"/>
    <property type="project" value="TreeGrafter"/>
</dbReference>
<dbReference type="PANTHER" id="PTHR30055">
    <property type="entry name" value="HTH-TYPE TRANSCRIPTIONAL REGULATOR RUTR"/>
    <property type="match status" value="1"/>
</dbReference>
<dbReference type="OrthoDB" id="9787680at2"/>
<dbReference type="Proteomes" id="UP000075787">
    <property type="component" value="Unassembled WGS sequence"/>
</dbReference>
<feature type="DNA-binding region" description="H-T-H motif" evidence="2">
    <location>
        <begin position="24"/>
        <end position="43"/>
    </location>
</feature>
<evidence type="ECO:0000313" key="5">
    <source>
        <dbReference type="Proteomes" id="UP000075787"/>
    </source>
</evidence>
<dbReference type="EMBL" id="LPZR01000196">
    <property type="protein sequence ID" value="KYO50594.1"/>
    <property type="molecule type" value="Genomic_DNA"/>
</dbReference>
<dbReference type="GO" id="GO:0000976">
    <property type="term" value="F:transcription cis-regulatory region binding"/>
    <property type="evidence" value="ECO:0007669"/>
    <property type="project" value="TreeGrafter"/>
</dbReference>
<gene>
    <name evidence="4" type="ORF">AUP44_12535</name>
</gene>
<dbReference type="SUPFAM" id="SSF48498">
    <property type="entry name" value="Tetracyclin repressor-like, C-terminal domain"/>
    <property type="match status" value="1"/>
</dbReference>
<comment type="caution">
    <text evidence="4">The sequence shown here is derived from an EMBL/GenBank/DDBJ whole genome shotgun (WGS) entry which is preliminary data.</text>
</comment>
<dbReference type="AlphaFoldDB" id="A0A162K6X5"/>
<proteinExistence type="predicted"/>
<dbReference type="RefSeq" id="WP_062767874.1">
    <property type="nucleotide sequence ID" value="NZ_CP121027.1"/>
</dbReference>
<evidence type="ECO:0000256" key="1">
    <source>
        <dbReference type="ARBA" id="ARBA00023125"/>
    </source>
</evidence>
<dbReference type="Gene3D" id="1.10.357.10">
    <property type="entry name" value="Tetracycline Repressor, domain 2"/>
    <property type="match status" value="1"/>
</dbReference>
<evidence type="ECO:0000256" key="2">
    <source>
        <dbReference type="PROSITE-ProRule" id="PRU00335"/>
    </source>
</evidence>
<dbReference type="InterPro" id="IPR036271">
    <property type="entry name" value="Tet_transcr_reg_TetR-rel_C_sf"/>
</dbReference>
<dbReference type="InterPro" id="IPR050109">
    <property type="entry name" value="HTH-type_TetR-like_transc_reg"/>
</dbReference>
<dbReference type="SUPFAM" id="SSF46689">
    <property type="entry name" value="Homeodomain-like"/>
    <property type="match status" value="1"/>
</dbReference>
<reference evidence="4 5" key="1">
    <citation type="submission" date="2015-12" db="EMBL/GenBank/DDBJ databases">
        <title>Genome sequence of Tistrella mobilis MCCC 1A02139.</title>
        <authorList>
            <person name="Lu L."/>
            <person name="Lai Q."/>
            <person name="Shao Z."/>
            <person name="Qian P."/>
        </authorList>
    </citation>
    <scope>NUCLEOTIDE SEQUENCE [LARGE SCALE GENOMIC DNA]</scope>
    <source>
        <strain evidence="4 5">MCCC 1A02139</strain>
    </source>
</reference>
<protein>
    <submittedName>
        <fullName evidence="4">Transcriptional regulator</fullName>
    </submittedName>
</protein>
<evidence type="ECO:0000313" key="4">
    <source>
        <dbReference type="EMBL" id="KYO50594.1"/>
    </source>
</evidence>
<accession>A0A162K6X5</accession>
<sequence length="191" mass="20022">MDTKTALVAAALTLIEKEGAAAFSTRAVCDIAKVTAPTLYHHFRSADGLLSAAIAEAFEQFLSSKRAAIRSTDPVAALIEGWDNYVGFAAARPRLYAAMMARFLSGADLPAAREGQAMLRQRIAQIEAAGRLAIAPEAAVQVIWASANSAALLFLGTTLQPGVDMGTPDPVTIARLRDGAVQAICTPALPE</sequence>
<dbReference type="PROSITE" id="PS50977">
    <property type="entry name" value="HTH_TETR_2"/>
    <property type="match status" value="1"/>
</dbReference>
<dbReference type="Pfam" id="PF00440">
    <property type="entry name" value="TetR_N"/>
    <property type="match status" value="1"/>
</dbReference>
<evidence type="ECO:0000259" key="3">
    <source>
        <dbReference type="PROSITE" id="PS50977"/>
    </source>
</evidence>
<keyword evidence="1 2" id="KW-0238">DNA-binding</keyword>
<dbReference type="InterPro" id="IPR001647">
    <property type="entry name" value="HTH_TetR"/>
</dbReference>
<dbReference type="PRINTS" id="PR00455">
    <property type="entry name" value="HTHTETR"/>
</dbReference>
<dbReference type="PANTHER" id="PTHR30055:SF220">
    <property type="entry name" value="TETR-FAMILY REGULATORY PROTEIN"/>
    <property type="match status" value="1"/>
</dbReference>